<dbReference type="InterPro" id="IPR036259">
    <property type="entry name" value="MFS_trans_sf"/>
</dbReference>
<proteinExistence type="predicted"/>
<dbReference type="SUPFAM" id="SSF103473">
    <property type="entry name" value="MFS general substrate transporter"/>
    <property type="match status" value="1"/>
</dbReference>
<protein>
    <recommendedName>
        <fullName evidence="6">Major facilitator superfamily (MFS) profile domain-containing protein</fullName>
    </recommendedName>
</protein>
<feature type="transmembrane region" description="Helical" evidence="5">
    <location>
        <begin position="278"/>
        <end position="301"/>
    </location>
</feature>
<dbReference type="InterPro" id="IPR005828">
    <property type="entry name" value="MFS_sugar_transport-like"/>
</dbReference>
<evidence type="ECO:0000256" key="2">
    <source>
        <dbReference type="ARBA" id="ARBA00022692"/>
    </source>
</evidence>
<dbReference type="InterPro" id="IPR020846">
    <property type="entry name" value="MFS_dom"/>
</dbReference>
<feature type="transmembrane region" description="Helical" evidence="5">
    <location>
        <begin position="403"/>
        <end position="425"/>
    </location>
</feature>
<keyword evidence="3 5" id="KW-1133">Transmembrane helix</keyword>
<feature type="transmembrane region" description="Helical" evidence="5">
    <location>
        <begin position="107"/>
        <end position="127"/>
    </location>
</feature>
<comment type="caution">
    <text evidence="7">The sequence shown here is derived from an EMBL/GenBank/DDBJ whole genome shotgun (WGS) entry which is preliminary data.</text>
</comment>
<keyword evidence="2 5" id="KW-0812">Transmembrane</keyword>
<evidence type="ECO:0000256" key="1">
    <source>
        <dbReference type="ARBA" id="ARBA00004141"/>
    </source>
</evidence>
<feature type="transmembrane region" description="Helical" evidence="5">
    <location>
        <begin position="313"/>
        <end position="333"/>
    </location>
</feature>
<feature type="transmembrane region" description="Helical" evidence="5">
    <location>
        <begin position="196"/>
        <end position="217"/>
    </location>
</feature>
<sequence>MASQVNLTKEQASWYGSVERKAASSGWLRAFASGCSNFSIQYNYQSASIAMAVMATQGDHYMEDPALADFPAAPWVNKMMLAVVFGGSVTGMVFMGYLGDLVGRRPALIFTKSLVVLGAVMCALLPAAASDFFWHYLALARFLLGVGLGGAFPLTASTAGQVEQVGQAFFWQTPGTVAPYLVTLLLLQILPGDTSAQFRWILGLGALPALLALVAALPQQEKPLTPKASLPEALSCPDVQRCLLGTAGSWFLFDTACYGTVIFTPQILSHIFGQDQSLVQLALHSILLMIFAIPATGLAVLALPRLGPRKLNAYGFVLQAALFATVAATYGLIQNIHSAVLTLLCALYFSLNWGPGLATYVLPIEVFPEEFRSTLHGFSAAAGKLGALVGAGLFPFIDAAYGVPAVMALQAVVCALGALLSYLCLGIDLGCAAASAVSDA</sequence>
<evidence type="ECO:0000256" key="5">
    <source>
        <dbReference type="SAM" id="Phobius"/>
    </source>
</evidence>
<evidence type="ECO:0000259" key="6">
    <source>
        <dbReference type="PROSITE" id="PS50850"/>
    </source>
</evidence>
<keyword evidence="8" id="KW-1185">Reference proteome</keyword>
<keyword evidence="4 5" id="KW-0472">Membrane</keyword>
<evidence type="ECO:0000313" key="7">
    <source>
        <dbReference type="EMBL" id="CAJ1381372.1"/>
    </source>
</evidence>
<feature type="transmembrane region" description="Helical" evidence="5">
    <location>
        <begin position="168"/>
        <end position="190"/>
    </location>
</feature>
<evidence type="ECO:0000256" key="3">
    <source>
        <dbReference type="ARBA" id="ARBA00022989"/>
    </source>
</evidence>
<dbReference type="Proteomes" id="UP001178507">
    <property type="component" value="Unassembled WGS sequence"/>
</dbReference>
<dbReference type="PANTHER" id="PTHR24064">
    <property type="entry name" value="SOLUTE CARRIER FAMILY 22 MEMBER"/>
    <property type="match status" value="1"/>
</dbReference>
<evidence type="ECO:0000256" key="4">
    <source>
        <dbReference type="ARBA" id="ARBA00023136"/>
    </source>
</evidence>
<dbReference type="AlphaFoldDB" id="A0AA36I5F1"/>
<dbReference type="GO" id="GO:0016020">
    <property type="term" value="C:membrane"/>
    <property type="evidence" value="ECO:0007669"/>
    <property type="project" value="UniProtKB-SubCell"/>
</dbReference>
<feature type="transmembrane region" description="Helical" evidence="5">
    <location>
        <begin position="374"/>
        <end position="397"/>
    </location>
</feature>
<organism evidence="7 8">
    <name type="scientific">Effrenium voratum</name>
    <dbReference type="NCBI Taxonomy" id="2562239"/>
    <lineage>
        <taxon>Eukaryota</taxon>
        <taxon>Sar</taxon>
        <taxon>Alveolata</taxon>
        <taxon>Dinophyceae</taxon>
        <taxon>Suessiales</taxon>
        <taxon>Symbiodiniaceae</taxon>
        <taxon>Effrenium</taxon>
    </lineage>
</organism>
<dbReference type="Pfam" id="PF00083">
    <property type="entry name" value="Sugar_tr"/>
    <property type="match status" value="2"/>
</dbReference>
<feature type="transmembrane region" description="Helical" evidence="5">
    <location>
        <begin position="133"/>
        <end position="156"/>
    </location>
</feature>
<dbReference type="PROSITE" id="PS50850">
    <property type="entry name" value="MFS"/>
    <property type="match status" value="1"/>
</dbReference>
<feature type="domain" description="Major facilitator superfamily (MFS) profile" evidence="6">
    <location>
        <begin position="22"/>
        <end position="429"/>
    </location>
</feature>
<gene>
    <name evidence="7" type="ORF">EVOR1521_LOCUS9083</name>
</gene>
<reference evidence="7" key="1">
    <citation type="submission" date="2023-08" db="EMBL/GenBank/DDBJ databases">
        <authorList>
            <person name="Chen Y."/>
            <person name="Shah S."/>
            <person name="Dougan E. K."/>
            <person name="Thang M."/>
            <person name="Chan C."/>
        </authorList>
    </citation>
    <scope>NUCLEOTIDE SEQUENCE</scope>
</reference>
<feature type="transmembrane region" description="Helical" evidence="5">
    <location>
        <begin position="250"/>
        <end position="272"/>
    </location>
</feature>
<feature type="transmembrane region" description="Helical" evidence="5">
    <location>
        <begin position="79"/>
        <end position="98"/>
    </location>
</feature>
<comment type="subcellular location">
    <subcellularLocation>
        <location evidence="1">Membrane</location>
        <topology evidence="1">Multi-pass membrane protein</topology>
    </subcellularLocation>
</comment>
<feature type="transmembrane region" description="Helical" evidence="5">
    <location>
        <begin position="339"/>
        <end position="362"/>
    </location>
</feature>
<evidence type="ECO:0000313" key="8">
    <source>
        <dbReference type="Proteomes" id="UP001178507"/>
    </source>
</evidence>
<dbReference type="EMBL" id="CAUJNA010000802">
    <property type="protein sequence ID" value="CAJ1381372.1"/>
    <property type="molecule type" value="Genomic_DNA"/>
</dbReference>
<dbReference type="GO" id="GO:0022857">
    <property type="term" value="F:transmembrane transporter activity"/>
    <property type="evidence" value="ECO:0007669"/>
    <property type="project" value="InterPro"/>
</dbReference>
<dbReference type="Gene3D" id="1.20.1250.20">
    <property type="entry name" value="MFS general substrate transporter like domains"/>
    <property type="match status" value="1"/>
</dbReference>
<name>A0AA36I5F1_9DINO</name>
<accession>A0AA36I5F1</accession>